<dbReference type="SMART" id="SM00086">
    <property type="entry name" value="PAC"/>
    <property type="match status" value="1"/>
</dbReference>
<reference evidence="18" key="1">
    <citation type="submission" date="2022-04" db="EMBL/GenBank/DDBJ databases">
        <title>Desulfatitalea alkaliphila sp. nov., a novel anaerobic sulfate-reducing bacterium isolated from terrestrial mud volcano, Taman Peninsula, Russia.</title>
        <authorList>
            <person name="Khomyakova M.A."/>
            <person name="Merkel A.Y."/>
            <person name="Slobodkin A.I."/>
        </authorList>
    </citation>
    <scope>NUCLEOTIDE SEQUENCE</scope>
    <source>
        <strain evidence="18">M08but</strain>
    </source>
</reference>
<dbReference type="SUPFAM" id="SSF47384">
    <property type="entry name" value="Homodimeric domain of signal transducing histidine kinase"/>
    <property type="match status" value="1"/>
</dbReference>
<evidence type="ECO:0000256" key="6">
    <source>
        <dbReference type="ARBA" id="ARBA00022741"/>
    </source>
</evidence>
<comment type="subcellular location">
    <subcellularLocation>
        <location evidence="2">Membrane</location>
    </subcellularLocation>
</comment>
<keyword evidence="12" id="KW-0812">Transmembrane</keyword>
<dbReference type="GO" id="GO:0006355">
    <property type="term" value="P:regulation of DNA-templated transcription"/>
    <property type="evidence" value="ECO:0007669"/>
    <property type="project" value="InterPro"/>
</dbReference>
<dbReference type="NCBIfam" id="TIGR00229">
    <property type="entry name" value="sensory_box"/>
    <property type="match status" value="1"/>
</dbReference>
<dbReference type="SMART" id="SM00387">
    <property type="entry name" value="HATPase_c"/>
    <property type="match status" value="1"/>
</dbReference>
<evidence type="ECO:0000256" key="1">
    <source>
        <dbReference type="ARBA" id="ARBA00000085"/>
    </source>
</evidence>
<dbReference type="RefSeq" id="WP_246909482.1">
    <property type="nucleotide sequence ID" value="NZ_JALJRB010000014.1"/>
</dbReference>
<evidence type="ECO:0000256" key="4">
    <source>
        <dbReference type="ARBA" id="ARBA00022553"/>
    </source>
</evidence>
<dbReference type="CDD" id="cd00156">
    <property type="entry name" value="REC"/>
    <property type="match status" value="1"/>
</dbReference>
<dbReference type="InterPro" id="IPR005467">
    <property type="entry name" value="His_kinase_dom"/>
</dbReference>
<evidence type="ECO:0000259" key="16">
    <source>
        <dbReference type="PROSITE" id="PS50113"/>
    </source>
</evidence>
<keyword evidence="11" id="KW-0175">Coiled coil</keyword>
<sequence length="757" mass="84175">MTSMSSNPAARPPRRSLSQALTNRLIVTVAVTFLLATMGNYYFFSHRSKTLHAAKASEYLVYLRDSLAVPLWNIDKDWIESICDSFAKNETVALLRVSDENDMPFFEIASQNGAQLIRRTSEVYHQGRPIGRIEIGLTTQLYERSNIQFLWASILTMVLVVTGMAFSTKMILNRIINKPLDQLMGRIDQIASGQYGPTRERFEHREIFTILDKFNAMAGEVKRREHSLKTTNRRLASEIAERQAAENALRESEQRYRQLVEDLPVGLFRVSPSEEGAFQMVNPALVRMFGYATKDQLVARHVRDLYRYPEMRKHVMEMLRTEHSLQGFEVAFKQRNGAPLVGLVTAHVVMDADGAPLHIDGIIEDVTERKQLESQIRQRQKMEAIGTLAGGIAHDFNNILASIFGFAEAAKMQYAKGGPIEAHLDEILSGGLRARSLIKQILAFSRQTEVAKGATAVAPILKETIKFLRASLPSLIEIRLRVNAADALVWADPTQIHQLLMNLCTNAAHAMKSRGGLLEVTLDETILDADAALRHGEIASGPCIRLTVRDEGHGIREEHIERIFEPFFTTKERGEGTGMGLAVIHGIVKDMGGVIDVDSHPDKGSTFQVLLPRHQGVLSPAEVVLPTPGKGRGVILFVDDEKGFLASGKEILEQIGYEVVTASDAREALTLFAAAPERFDLVITDLVMPRMTGLELIQRLRKMRPDIAVILCSGFSDDIMSINKRSTGIADVVMKPLLAGELTGAIERALNRRQAGE</sequence>
<dbReference type="InterPro" id="IPR001610">
    <property type="entry name" value="PAC"/>
</dbReference>
<dbReference type="InterPro" id="IPR003661">
    <property type="entry name" value="HisK_dim/P_dom"/>
</dbReference>
<evidence type="ECO:0000256" key="7">
    <source>
        <dbReference type="ARBA" id="ARBA00022777"/>
    </source>
</evidence>
<name>A0AA41R4R9_9BACT</name>
<keyword evidence="8" id="KW-0067">ATP-binding</keyword>
<dbReference type="Proteomes" id="UP001165427">
    <property type="component" value="Unassembled WGS sequence"/>
</dbReference>
<evidence type="ECO:0000313" key="19">
    <source>
        <dbReference type="Proteomes" id="UP001165427"/>
    </source>
</evidence>
<dbReference type="InterPro" id="IPR003594">
    <property type="entry name" value="HATPase_dom"/>
</dbReference>
<evidence type="ECO:0000259" key="15">
    <source>
        <dbReference type="PROSITE" id="PS50112"/>
    </source>
</evidence>
<feature type="domain" description="PAS" evidence="15">
    <location>
        <begin position="252"/>
        <end position="295"/>
    </location>
</feature>
<proteinExistence type="predicted"/>
<feature type="domain" description="Histidine kinase" evidence="13">
    <location>
        <begin position="391"/>
        <end position="615"/>
    </location>
</feature>
<dbReference type="Pfam" id="PF00989">
    <property type="entry name" value="PAS"/>
    <property type="match status" value="1"/>
</dbReference>
<evidence type="ECO:0000256" key="3">
    <source>
        <dbReference type="ARBA" id="ARBA00012438"/>
    </source>
</evidence>
<feature type="coiled-coil region" evidence="11">
    <location>
        <begin position="228"/>
        <end position="262"/>
    </location>
</feature>
<dbReference type="InterPro" id="IPR001789">
    <property type="entry name" value="Sig_transdc_resp-reg_receiver"/>
</dbReference>
<keyword evidence="6" id="KW-0547">Nucleotide-binding</keyword>
<dbReference type="GO" id="GO:0005524">
    <property type="term" value="F:ATP binding"/>
    <property type="evidence" value="ECO:0007669"/>
    <property type="project" value="UniProtKB-KW"/>
</dbReference>
<feature type="transmembrane region" description="Helical" evidence="12">
    <location>
        <begin position="149"/>
        <end position="172"/>
    </location>
</feature>
<dbReference type="InterPro" id="IPR013767">
    <property type="entry name" value="PAS_fold"/>
</dbReference>
<protein>
    <recommendedName>
        <fullName evidence="3">histidine kinase</fullName>
        <ecNumber evidence="3">2.7.13.3</ecNumber>
    </recommendedName>
</protein>
<dbReference type="Pfam" id="PF00512">
    <property type="entry name" value="HisKA"/>
    <property type="match status" value="1"/>
</dbReference>
<dbReference type="Gene3D" id="1.10.287.130">
    <property type="match status" value="1"/>
</dbReference>
<dbReference type="SUPFAM" id="SSF55874">
    <property type="entry name" value="ATPase domain of HSP90 chaperone/DNA topoisomerase II/histidine kinase"/>
    <property type="match status" value="1"/>
</dbReference>
<dbReference type="InterPro" id="IPR036097">
    <property type="entry name" value="HisK_dim/P_sf"/>
</dbReference>
<feature type="domain" description="PAC" evidence="16">
    <location>
        <begin position="326"/>
        <end position="378"/>
    </location>
</feature>
<evidence type="ECO:0000256" key="12">
    <source>
        <dbReference type="SAM" id="Phobius"/>
    </source>
</evidence>
<dbReference type="InterPro" id="IPR004358">
    <property type="entry name" value="Sig_transdc_His_kin-like_C"/>
</dbReference>
<dbReference type="PROSITE" id="PS50110">
    <property type="entry name" value="RESPONSE_REGULATORY"/>
    <property type="match status" value="1"/>
</dbReference>
<dbReference type="Gene3D" id="6.10.340.10">
    <property type="match status" value="1"/>
</dbReference>
<evidence type="ECO:0000313" key="18">
    <source>
        <dbReference type="EMBL" id="MCJ8501528.1"/>
    </source>
</evidence>
<evidence type="ECO:0000259" key="14">
    <source>
        <dbReference type="PROSITE" id="PS50110"/>
    </source>
</evidence>
<evidence type="ECO:0000259" key="13">
    <source>
        <dbReference type="PROSITE" id="PS50109"/>
    </source>
</evidence>
<dbReference type="Pfam" id="PF02518">
    <property type="entry name" value="HATPase_c"/>
    <property type="match status" value="1"/>
</dbReference>
<dbReference type="PROSITE" id="PS50885">
    <property type="entry name" value="HAMP"/>
    <property type="match status" value="1"/>
</dbReference>
<dbReference type="SUPFAM" id="SSF52172">
    <property type="entry name" value="CheY-like"/>
    <property type="match status" value="1"/>
</dbReference>
<dbReference type="SMART" id="SM00448">
    <property type="entry name" value="REC"/>
    <property type="match status" value="1"/>
</dbReference>
<evidence type="ECO:0000256" key="2">
    <source>
        <dbReference type="ARBA" id="ARBA00004370"/>
    </source>
</evidence>
<dbReference type="EC" id="2.7.13.3" evidence="3"/>
<feature type="domain" description="Response regulatory" evidence="14">
    <location>
        <begin position="634"/>
        <end position="750"/>
    </location>
</feature>
<keyword evidence="7" id="KW-0418">Kinase</keyword>
<feature type="transmembrane region" description="Helical" evidence="12">
    <location>
        <begin position="21"/>
        <end position="43"/>
    </location>
</feature>
<dbReference type="PANTHER" id="PTHR43065:SF42">
    <property type="entry name" value="TWO-COMPONENT SENSOR PPRA"/>
    <property type="match status" value="1"/>
</dbReference>
<evidence type="ECO:0000256" key="8">
    <source>
        <dbReference type="ARBA" id="ARBA00022840"/>
    </source>
</evidence>
<gene>
    <name evidence="18" type="ORF">MRX98_13155</name>
</gene>
<dbReference type="CDD" id="cd00130">
    <property type="entry name" value="PAS"/>
    <property type="match status" value="1"/>
</dbReference>
<comment type="caution">
    <text evidence="18">The sequence shown here is derived from an EMBL/GenBank/DDBJ whole genome shotgun (WGS) entry which is preliminary data.</text>
</comment>
<dbReference type="PROSITE" id="PS50109">
    <property type="entry name" value="HIS_KIN"/>
    <property type="match status" value="1"/>
</dbReference>
<dbReference type="Gene3D" id="3.30.450.20">
    <property type="entry name" value="PAS domain"/>
    <property type="match status" value="1"/>
</dbReference>
<dbReference type="Pfam" id="PF00072">
    <property type="entry name" value="Response_reg"/>
    <property type="match status" value="1"/>
</dbReference>
<dbReference type="InterPro" id="IPR003660">
    <property type="entry name" value="HAMP_dom"/>
</dbReference>
<keyword evidence="19" id="KW-1185">Reference proteome</keyword>
<comment type="catalytic activity">
    <reaction evidence="1">
        <text>ATP + protein L-histidine = ADP + protein N-phospho-L-histidine.</text>
        <dbReference type="EC" id="2.7.13.3"/>
    </reaction>
</comment>
<dbReference type="SMART" id="SM00388">
    <property type="entry name" value="HisKA"/>
    <property type="match status" value="1"/>
</dbReference>
<dbReference type="GO" id="GO:0016020">
    <property type="term" value="C:membrane"/>
    <property type="evidence" value="ECO:0007669"/>
    <property type="project" value="UniProtKB-SubCell"/>
</dbReference>
<keyword evidence="5" id="KW-0808">Transferase</keyword>
<dbReference type="SMART" id="SM00091">
    <property type="entry name" value="PAS"/>
    <property type="match status" value="1"/>
</dbReference>
<keyword evidence="12" id="KW-1133">Transmembrane helix</keyword>
<dbReference type="Gene3D" id="3.30.565.10">
    <property type="entry name" value="Histidine kinase-like ATPase, C-terminal domain"/>
    <property type="match status" value="1"/>
</dbReference>
<dbReference type="PROSITE" id="PS50113">
    <property type="entry name" value="PAC"/>
    <property type="match status" value="1"/>
</dbReference>
<dbReference type="AlphaFoldDB" id="A0AA41R4R9"/>
<organism evidence="18 19">
    <name type="scientific">Desulfatitalea alkaliphila</name>
    <dbReference type="NCBI Taxonomy" id="2929485"/>
    <lineage>
        <taxon>Bacteria</taxon>
        <taxon>Pseudomonadati</taxon>
        <taxon>Thermodesulfobacteriota</taxon>
        <taxon>Desulfobacteria</taxon>
        <taxon>Desulfobacterales</taxon>
        <taxon>Desulfosarcinaceae</taxon>
        <taxon>Desulfatitalea</taxon>
    </lineage>
</organism>
<dbReference type="SUPFAM" id="SSF55785">
    <property type="entry name" value="PYP-like sensor domain (PAS domain)"/>
    <property type="match status" value="1"/>
</dbReference>
<dbReference type="EMBL" id="JALJRB010000014">
    <property type="protein sequence ID" value="MCJ8501528.1"/>
    <property type="molecule type" value="Genomic_DNA"/>
</dbReference>
<evidence type="ECO:0000259" key="17">
    <source>
        <dbReference type="PROSITE" id="PS50885"/>
    </source>
</evidence>
<dbReference type="GO" id="GO:0000155">
    <property type="term" value="F:phosphorelay sensor kinase activity"/>
    <property type="evidence" value="ECO:0007669"/>
    <property type="project" value="InterPro"/>
</dbReference>
<dbReference type="InterPro" id="IPR011006">
    <property type="entry name" value="CheY-like_superfamily"/>
</dbReference>
<dbReference type="InterPro" id="IPR036890">
    <property type="entry name" value="HATPase_C_sf"/>
</dbReference>
<keyword evidence="4 10" id="KW-0597">Phosphoprotein</keyword>
<dbReference type="PANTHER" id="PTHR43065">
    <property type="entry name" value="SENSOR HISTIDINE KINASE"/>
    <property type="match status" value="1"/>
</dbReference>
<evidence type="ECO:0000256" key="10">
    <source>
        <dbReference type="PROSITE-ProRule" id="PRU00169"/>
    </source>
</evidence>
<keyword evidence="9" id="KW-0902">Two-component regulatory system</keyword>
<dbReference type="PROSITE" id="PS50112">
    <property type="entry name" value="PAS"/>
    <property type="match status" value="1"/>
</dbReference>
<keyword evidence="12" id="KW-0472">Membrane</keyword>
<dbReference type="InterPro" id="IPR000700">
    <property type="entry name" value="PAS-assoc_C"/>
</dbReference>
<dbReference type="InterPro" id="IPR000014">
    <property type="entry name" value="PAS"/>
</dbReference>
<evidence type="ECO:0000256" key="9">
    <source>
        <dbReference type="ARBA" id="ARBA00023012"/>
    </source>
</evidence>
<evidence type="ECO:0000256" key="5">
    <source>
        <dbReference type="ARBA" id="ARBA00022679"/>
    </source>
</evidence>
<feature type="domain" description="HAMP" evidence="17">
    <location>
        <begin position="174"/>
        <end position="226"/>
    </location>
</feature>
<dbReference type="InterPro" id="IPR035965">
    <property type="entry name" value="PAS-like_dom_sf"/>
</dbReference>
<dbReference type="PRINTS" id="PR00344">
    <property type="entry name" value="BCTRLSENSOR"/>
</dbReference>
<accession>A0AA41R4R9</accession>
<dbReference type="Gene3D" id="3.40.50.2300">
    <property type="match status" value="1"/>
</dbReference>
<feature type="modified residue" description="4-aspartylphosphate" evidence="10">
    <location>
        <position position="685"/>
    </location>
</feature>
<evidence type="ECO:0000256" key="11">
    <source>
        <dbReference type="SAM" id="Coils"/>
    </source>
</evidence>